<dbReference type="Pfam" id="PF07452">
    <property type="entry name" value="CHRD"/>
    <property type="match status" value="1"/>
</dbReference>
<dbReference type="AlphaFoldDB" id="A0A1E5XS33"/>
<gene>
    <name evidence="3" type="ORF">VW23_016030</name>
</gene>
<evidence type="ECO:0000313" key="3">
    <source>
        <dbReference type="EMBL" id="OEO31417.1"/>
    </source>
</evidence>
<keyword evidence="1" id="KW-0732">Signal</keyword>
<protein>
    <submittedName>
        <fullName evidence="3">CHRD domain-containing protein</fullName>
    </submittedName>
</protein>
<feature type="signal peptide" evidence="1">
    <location>
        <begin position="1"/>
        <end position="25"/>
    </location>
</feature>
<organism evidence="3 4">
    <name type="scientific">Devosia insulae DS-56</name>
    <dbReference type="NCBI Taxonomy" id="1116389"/>
    <lineage>
        <taxon>Bacteria</taxon>
        <taxon>Pseudomonadati</taxon>
        <taxon>Pseudomonadota</taxon>
        <taxon>Alphaproteobacteria</taxon>
        <taxon>Hyphomicrobiales</taxon>
        <taxon>Devosiaceae</taxon>
        <taxon>Devosia</taxon>
    </lineage>
</organism>
<dbReference type="PROSITE" id="PS50933">
    <property type="entry name" value="CHRD"/>
    <property type="match status" value="1"/>
</dbReference>
<dbReference type="RefSeq" id="WP_069909347.1">
    <property type="nucleotide sequence ID" value="NZ_LAJE02000158.1"/>
</dbReference>
<feature type="domain" description="CHRD" evidence="2">
    <location>
        <begin position="26"/>
        <end position="146"/>
    </location>
</feature>
<evidence type="ECO:0000256" key="1">
    <source>
        <dbReference type="SAM" id="SignalP"/>
    </source>
</evidence>
<dbReference type="InterPro" id="IPR010895">
    <property type="entry name" value="CHRD"/>
</dbReference>
<dbReference type="EMBL" id="LAJE02000158">
    <property type="protein sequence ID" value="OEO31417.1"/>
    <property type="molecule type" value="Genomic_DNA"/>
</dbReference>
<name>A0A1E5XS33_9HYPH</name>
<dbReference type="Proteomes" id="UP000095463">
    <property type="component" value="Unassembled WGS sequence"/>
</dbReference>
<proteinExistence type="predicted"/>
<accession>A0A1E5XS33</accession>
<dbReference type="SMART" id="SM00754">
    <property type="entry name" value="CHRD"/>
    <property type="match status" value="1"/>
</dbReference>
<dbReference type="OrthoDB" id="571052at2"/>
<reference evidence="3 4" key="1">
    <citation type="journal article" date="2015" name="Genome Announc.">
        <title>Genome Assemblies of Three Soil-Associated Devosia species: D. insulae, D. limi, and D. soli.</title>
        <authorList>
            <person name="Hassan Y.I."/>
            <person name="Lepp D."/>
            <person name="Zhou T."/>
        </authorList>
    </citation>
    <scope>NUCLEOTIDE SEQUENCE [LARGE SCALE GENOMIC DNA]</scope>
    <source>
        <strain evidence="3 4">DS-56</strain>
    </source>
</reference>
<keyword evidence="4" id="KW-1185">Reference proteome</keyword>
<evidence type="ECO:0000259" key="2">
    <source>
        <dbReference type="PROSITE" id="PS50933"/>
    </source>
</evidence>
<comment type="caution">
    <text evidence="3">The sequence shown here is derived from an EMBL/GenBank/DDBJ whole genome shotgun (WGS) entry which is preliminary data.</text>
</comment>
<feature type="chain" id="PRO_5009190453" evidence="1">
    <location>
        <begin position="26"/>
        <end position="146"/>
    </location>
</feature>
<sequence>MHLDLTRTLLAATAVLAFSAMPAFAEQQKFTAELTGAAEVPPTDSTGTGKVEATYDTDSKVFTWTITYDGLSGDAVAAHFHGPAAEGANAGPVVPIADPLASPINGNATLTDEQATQLQGGSWYFNLHTAKFPDGEIRGQVKPAAM</sequence>
<evidence type="ECO:0000313" key="4">
    <source>
        <dbReference type="Proteomes" id="UP000095463"/>
    </source>
</evidence>